<accession>E6QQ85</accession>
<evidence type="ECO:0000256" key="1">
    <source>
        <dbReference type="SAM" id="Phobius"/>
    </source>
</evidence>
<sequence>MILVYTLVQGGLGEDPLDIDLMDGLMKLMKWVIFVDLFLDLIDLLTSGVRAYALQPVFRGFSSIFFTGGPLAFNYWGLQIGLLLVAMVMTLFRPLRQSKLWPNVAALLILVSVFAMRYNTVIGGELQPKVSQGLVTYIPAWTGNDSWQVIMGLFALVIFLVSLSLLLLPWERSWTASWSRTRQADPLPTTANLFNATEQKEGV</sequence>
<dbReference type="EMBL" id="CABR01000031">
    <property type="protein sequence ID" value="CBI09406.1"/>
    <property type="molecule type" value="Genomic_DNA"/>
</dbReference>
<evidence type="ECO:0008006" key="3">
    <source>
        <dbReference type="Google" id="ProtNLM"/>
    </source>
</evidence>
<comment type="caution">
    <text evidence="2">The sequence shown here is derived from an EMBL/GenBank/DDBJ whole genome shotgun (WGS) entry which is preliminary data.</text>
</comment>
<organism evidence="2">
    <name type="scientific">mine drainage metagenome</name>
    <dbReference type="NCBI Taxonomy" id="410659"/>
    <lineage>
        <taxon>unclassified sequences</taxon>
        <taxon>metagenomes</taxon>
        <taxon>ecological metagenomes</taxon>
    </lineage>
</organism>
<protein>
    <recommendedName>
        <fullName evidence="3">Polysulfide reductase, NrfD</fullName>
    </recommendedName>
</protein>
<keyword evidence="1" id="KW-0812">Transmembrane</keyword>
<feature type="transmembrane region" description="Helical" evidence="1">
    <location>
        <begin position="73"/>
        <end position="93"/>
    </location>
</feature>
<proteinExistence type="predicted"/>
<reference evidence="2" key="1">
    <citation type="submission" date="2009-10" db="EMBL/GenBank/DDBJ databases">
        <title>Diversity of trophic interactions inside an arsenic-rich microbial ecosystem.</title>
        <authorList>
            <person name="Bertin P.N."/>
            <person name="Heinrich-Salmeron A."/>
            <person name="Pelletier E."/>
            <person name="Goulhen-Chollet F."/>
            <person name="Arsene-Ploetze F."/>
            <person name="Gallien S."/>
            <person name="Calteau A."/>
            <person name="Vallenet D."/>
            <person name="Casiot C."/>
            <person name="Chane-Woon-Ming B."/>
            <person name="Giloteaux L."/>
            <person name="Barakat M."/>
            <person name="Bonnefoy V."/>
            <person name="Bruneel O."/>
            <person name="Chandler M."/>
            <person name="Cleiss J."/>
            <person name="Duran R."/>
            <person name="Elbaz-Poulichet F."/>
            <person name="Fonknechten N."/>
            <person name="Lauga B."/>
            <person name="Mornico D."/>
            <person name="Ortet P."/>
            <person name="Schaeffer C."/>
            <person name="Siguier P."/>
            <person name="Alexander Thil Smith A."/>
            <person name="Van Dorsselaer A."/>
            <person name="Weissenbach J."/>
            <person name="Medigue C."/>
            <person name="Le Paslier D."/>
        </authorList>
    </citation>
    <scope>NUCLEOTIDE SEQUENCE</scope>
</reference>
<keyword evidence="1" id="KW-1133">Transmembrane helix</keyword>
<keyword evidence="1" id="KW-0472">Membrane</keyword>
<feature type="transmembrane region" description="Helical" evidence="1">
    <location>
        <begin position="149"/>
        <end position="170"/>
    </location>
</feature>
<name>E6QQ85_9ZZZZ</name>
<gene>
    <name evidence="2" type="ORF">CARN7_0134</name>
</gene>
<feature type="transmembrane region" description="Helical" evidence="1">
    <location>
        <begin position="100"/>
        <end position="118"/>
    </location>
</feature>
<evidence type="ECO:0000313" key="2">
    <source>
        <dbReference type="EMBL" id="CBI09406.1"/>
    </source>
</evidence>
<dbReference type="AlphaFoldDB" id="E6QQ85"/>
<feature type="transmembrane region" description="Helical" evidence="1">
    <location>
        <begin position="31"/>
        <end position="53"/>
    </location>
</feature>